<dbReference type="InterPro" id="IPR043128">
    <property type="entry name" value="Rev_trsase/Diguanyl_cyclase"/>
</dbReference>
<accession>A0A212AVS3</accession>
<dbReference type="PROSITE" id="PS50887">
    <property type="entry name" value="GGDEF"/>
    <property type="match status" value="1"/>
</dbReference>
<feature type="coiled-coil region" evidence="3">
    <location>
        <begin position="139"/>
        <end position="166"/>
    </location>
</feature>
<comment type="caution">
    <text evidence="7">The sequence shown here is derived from an EMBL/GenBank/DDBJ whole genome shotgun (WGS) entry which is preliminary data.</text>
</comment>
<dbReference type="Proteomes" id="UP000196640">
    <property type="component" value="Unassembled WGS sequence"/>
</dbReference>
<reference evidence="8 9" key="1">
    <citation type="submission" date="2016-11" db="EMBL/GenBank/DDBJ databases">
        <title>Comparison of Traditional DNA-DNA Hybridization with In Silico Genomic Analysis.</title>
        <authorList>
            <person name="Nicholson A.C."/>
            <person name="Sammons S."/>
            <person name="Humrighouse B.W."/>
            <person name="Graziano J."/>
            <person name="Lasker B."/>
            <person name="Whitney A.M."/>
            <person name="Mcquiston J.R."/>
        </authorList>
    </citation>
    <scope>NUCLEOTIDE SEQUENCE [LARGE SCALE GENOMIC DNA]</scope>
    <source>
        <strain evidence="6 9">H1892</strain>
        <strain evidence="7 8">H2381</strain>
    </source>
</reference>
<dbReference type="InterPro" id="IPR042463">
    <property type="entry name" value="HNOB_dom_associated_sf"/>
</dbReference>
<organism evidence="7 8">
    <name type="scientific">Haematobacter missouriensis</name>
    <dbReference type="NCBI Taxonomy" id="366616"/>
    <lineage>
        <taxon>Bacteria</taxon>
        <taxon>Pseudomonadati</taxon>
        <taxon>Pseudomonadota</taxon>
        <taxon>Alphaproteobacteria</taxon>
        <taxon>Rhodobacterales</taxon>
        <taxon>Paracoccaceae</taxon>
        <taxon>Haematobacter</taxon>
    </lineage>
</organism>
<evidence type="ECO:0000313" key="9">
    <source>
        <dbReference type="Proteomes" id="UP000214673"/>
    </source>
</evidence>
<dbReference type="PANTHER" id="PTHR45138">
    <property type="entry name" value="REGULATORY COMPONENTS OF SENSORY TRANSDUCTION SYSTEM"/>
    <property type="match status" value="1"/>
</dbReference>
<evidence type="ECO:0000256" key="2">
    <source>
        <dbReference type="ARBA" id="ARBA00034247"/>
    </source>
</evidence>
<evidence type="ECO:0000313" key="6">
    <source>
        <dbReference type="EMBL" id="OWJ75663.1"/>
    </source>
</evidence>
<dbReference type="SUPFAM" id="SSF55073">
    <property type="entry name" value="Nucleotide cyclase"/>
    <property type="match status" value="1"/>
</dbReference>
<dbReference type="RefSeq" id="WP_084695001.1">
    <property type="nucleotide sequence ID" value="NZ_CALUEG010000009.1"/>
</dbReference>
<keyword evidence="3" id="KW-0175">Coiled coil</keyword>
<dbReference type="GO" id="GO:1902201">
    <property type="term" value="P:negative regulation of bacterial-type flagellum-dependent cell motility"/>
    <property type="evidence" value="ECO:0007669"/>
    <property type="project" value="TreeGrafter"/>
</dbReference>
<dbReference type="EC" id="2.7.7.65" evidence="1"/>
<dbReference type="FunFam" id="3.30.70.270:FF:000001">
    <property type="entry name" value="Diguanylate cyclase domain protein"/>
    <property type="match status" value="1"/>
</dbReference>
<protein>
    <recommendedName>
        <fullName evidence="1">diguanylate cyclase</fullName>
        <ecNumber evidence="1">2.7.7.65</ecNumber>
    </recommendedName>
</protein>
<dbReference type="CDD" id="cd01949">
    <property type="entry name" value="GGDEF"/>
    <property type="match status" value="1"/>
</dbReference>
<proteinExistence type="predicted"/>
<dbReference type="GO" id="GO:0052621">
    <property type="term" value="F:diguanylate cyclase activity"/>
    <property type="evidence" value="ECO:0007669"/>
    <property type="project" value="UniProtKB-EC"/>
</dbReference>
<evidence type="ECO:0000256" key="4">
    <source>
        <dbReference type="SAM" id="MobiDB-lite"/>
    </source>
</evidence>
<sequence>MDRDLCRMRFSHDALARLMPMFLWIGADTKVRAAGPTISRVTGPEPLVGRPFGEVFSLRNSSRGIRLEDIAQSDDPRLYLQLPGRGGRELRGIAVPLDGEEVFLNLSFGVGVADAVRMHGLTQADFAPTDLAVEMLYLIEAKNAVMEELRGRNDRLRSAKTRAEAEALTDPLTGLGNRRAMERALEEVIRAGTPFALVHADLDFFKQVNDTLGHAAGDDVLREVGRILATRLRQQDHAARIGGDEFVVVLPGVTSAAPLEDIATRLRNRFSRRVLDGAPGVRLSASLGAVIVPARTAATGTEVLDAADRELYASKQAGRAQLSVSTFDPHLSHPSSLRAGEDR</sequence>
<evidence type="ECO:0000256" key="3">
    <source>
        <dbReference type="SAM" id="Coils"/>
    </source>
</evidence>
<dbReference type="NCBIfam" id="TIGR00254">
    <property type="entry name" value="GGDEF"/>
    <property type="match status" value="1"/>
</dbReference>
<dbReference type="SMART" id="SM00267">
    <property type="entry name" value="GGDEF"/>
    <property type="match status" value="1"/>
</dbReference>
<dbReference type="GO" id="GO:0043709">
    <property type="term" value="P:cell adhesion involved in single-species biofilm formation"/>
    <property type="evidence" value="ECO:0007669"/>
    <property type="project" value="TreeGrafter"/>
</dbReference>
<dbReference type="Pfam" id="PF00990">
    <property type="entry name" value="GGDEF"/>
    <property type="match status" value="1"/>
</dbReference>
<dbReference type="InterPro" id="IPR029787">
    <property type="entry name" value="Nucleotide_cyclase"/>
</dbReference>
<dbReference type="PANTHER" id="PTHR45138:SF9">
    <property type="entry name" value="DIGUANYLATE CYCLASE DGCM-RELATED"/>
    <property type="match status" value="1"/>
</dbReference>
<dbReference type="InterPro" id="IPR050469">
    <property type="entry name" value="Diguanylate_Cyclase"/>
</dbReference>
<feature type="region of interest" description="Disordered" evidence="4">
    <location>
        <begin position="324"/>
        <end position="343"/>
    </location>
</feature>
<evidence type="ECO:0000313" key="8">
    <source>
        <dbReference type="Proteomes" id="UP000196640"/>
    </source>
</evidence>
<dbReference type="GO" id="GO:0005886">
    <property type="term" value="C:plasma membrane"/>
    <property type="evidence" value="ECO:0007669"/>
    <property type="project" value="TreeGrafter"/>
</dbReference>
<keyword evidence="9" id="KW-1185">Reference proteome</keyword>
<name>A0A212AVS3_9RHOB</name>
<dbReference type="Gene3D" id="3.30.450.260">
    <property type="entry name" value="Haem NO binding associated domain"/>
    <property type="match status" value="1"/>
</dbReference>
<evidence type="ECO:0000259" key="5">
    <source>
        <dbReference type="PROSITE" id="PS50887"/>
    </source>
</evidence>
<dbReference type="AlphaFoldDB" id="A0A212AVS3"/>
<comment type="catalytic activity">
    <reaction evidence="2">
        <text>2 GTP = 3',3'-c-di-GMP + 2 diphosphate</text>
        <dbReference type="Rhea" id="RHEA:24898"/>
        <dbReference type="ChEBI" id="CHEBI:33019"/>
        <dbReference type="ChEBI" id="CHEBI:37565"/>
        <dbReference type="ChEBI" id="CHEBI:58805"/>
        <dbReference type="EC" id="2.7.7.65"/>
    </reaction>
</comment>
<dbReference type="Proteomes" id="UP000214673">
    <property type="component" value="Unassembled WGS sequence"/>
</dbReference>
<dbReference type="EMBL" id="NIPX01000003">
    <property type="protein sequence ID" value="OWJ85578.1"/>
    <property type="molecule type" value="Genomic_DNA"/>
</dbReference>
<dbReference type="InterPro" id="IPR000160">
    <property type="entry name" value="GGDEF_dom"/>
</dbReference>
<evidence type="ECO:0000256" key="1">
    <source>
        <dbReference type="ARBA" id="ARBA00012528"/>
    </source>
</evidence>
<feature type="domain" description="GGDEF" evidence="5">
    <location>
        <begin position="193"/>
        <end position="327"/>
    </location>
</feature>
<dbReference type="OrthoDB" id="9812260at2"/>
<dbReference type="Gene3D" id="3.30.70.270">
    <property type="match status" value="1"/>
</dbReference>
<gene>
    <name evidence="7" type="ORF">CDV52_04240</name>
    <name evidence="6" type="ORF">CDV53_10280</name>
</gene>
<evidence type="ECO:0000313" key="7">
    <source>
        <dbReference type="EMBL" id="OWJ85578.1"/>
    </source>
</evidence>
<dbReference type="EMBL" id="NIPV01000035">
    <property type="protein sequence ID" value="OWJ75663.1"/>
    <property type="molecule type" value="Genomic_DNA"/>
</dbReference>